<protein>
    <submittedName>
        <fullName evidence="1">Uncharacterized protein</fullName>
    </submittedName>
</protein>
<comment type="caution">
    <text evidence="1">The sequence shown here is derived from an EMBL/GenBank/DDBJ whole genome shotgun (WGS) entry which is preliminary data.</text>
</comment>
<dbReference type="EMBL" id="LRGB01019992">
    <property type="protein sequence ID" value="KZR97814.1"/>
    <property type="molecule type" value="Genomic_DNA"/>
</dbReference>
<name>A0A162D2G1_9CRUS</name>
<gene>
    <name evidence="1" type="ORF">APZ42_007106</name>
</gene>
<organism evidence="1 2">
    <name type="scientific">Daphnia magna</name>
    <dbReference type="NCBI Taxonomy" id="35525"/>
    <lineage>
        <taxon>Eukaryota</taxon>
        <taxon>Metazoa</taxon>
        <taxon>Ecdysozoa</taxon>
        <taxon>Arthropoda</taxon>
        <taxon>Crustacea</taxon>
        <taxon>Branchiopoda</taxon>
        <taxon>Diplostraca</taxon>
        <taxon>Cladocera</taxon>
        <taxon>Anomopoda</taxon>
        <taxon>Daphniidae</taxon>
        <taxon>Daphnia</taxon>
    </lineage>
</organism>
<sequence length="41" mass="4742">MRIKCCVLFCHSTTYGKNEETLNFFSWPKDENALSAQCILV</sequence>
<evidence type="ECO:0000313" key="2">
    <source>
        <dbReference type="Proteomes" id="UP000076858"/>
    </source>
</evidence>
<proteinExistence type="predicted"/>
<dbReference type="AlphaFoldDB" id="A0A162D2G1"/>
<keyword evidence="2" id="KW-1185">Reference proteome</keyword>
<dbReference type="Proteomes" id="UP000076858">
    <property type="component" value="Unassembled WGS sequence"/>
</dbReference>
<reference evidence="1 2" key="1">
    <citation type="submission" date="2016-03" db="EMBL/GenBank/DDBJ databases">
        <title>EvidentialGene: Evidence-directed Construction of Genes on Genomes.</title>
        <authorList>
            <person name="Gilbert D.G."/>
            <person name="Choi J.-H."/>
            <person name="Mockaitis K."/>
            <person name="Colbourne J."/>
            <person name="Pfrender M."/>
        </authorList>
    </citation>
    <scope>NUCLEOTIDE SEQUENCE [LARGE SCALE GENOMIC DNA]</scope>
    <source>
        <strain evidence="1 2">Xinb3</strain>
        <tissue evidence="1">Complete organism</tissue>
    </source>
</reference>
<evidence type="ECO:0000313" key="1">
    <source>
        <dbReference type="EMBL" id="KZR97814.1"/>
    </source>
</evidence>
<accession>A0A162D2G1</accession>